<feature type="transmembrane region" description="Helical" evidence="1">
    <location>
        <begin position="93"/>
        <end position="114"/>
    </location>
</feature>
<keyword evidence="1" id="KW-0472">Membrane</keyword>
<feature type="domain" description="DUF6533" evidence="2">
    <location>
        <begin position="21"/>
        <end position="66"/>
    </location>
</feature>
<evidence type="ECO:0000259" key="2">
    <source>
        <dbReference type="Pfam" id="PF20151"/>
    </source>
</evidence>
<dbReference type="Pfam" id="PF20151">
    <property type="entry name" value="DUF6533"/>
    <property type="match status" value="1"/>
</dbReference>
<dbReference type="AlphaFoldDB" id="A0A0C9TKC2"/>
<protein>
    <recommendedName>
        <fullName evidence="2">DUF6533 domain-containing protein</fullName>
    </recommendedName>
</protein>
<sequence length="318" mass="36146">MSAAELEILKTLVEGVTTTKYSSLAAFVFLLYDHGITFEEEVFLVWGRDWTYGKILFMFNRYFGLLSLVADVTVLFTPSLTDKVMVSIICEKYLRWEILSSIVALVTAGAILASRVHAVYHRNWRVTGVIVFALLGATLSSFIIDYVNIPDTAALPFGLTGCYLFNLPKHYKYTWIPPLICETAQCGFMLYKAWRLYIEKSDSPLLTIIIRDSFLYFMTVFSVLLVNCLVWAAAPQSLAEVAVGWLVAIPCTIGSRLLLNMRKRYLKEQTVESSVELQRTGTNLSFTPLEIPRWPHPDRKRSQLLVFTVDEFTISDSE</sequence>
<feature type="transmembrane region" description="Helical" evidence="1">
    <location>
        <begin position="62"/>
        <end position="81"/>
    </location>
</feature>
<name>A0A0C9TKC2_SPHS4</name>
<organism evidence="3 4">
    <name type="scientific">Sphaerobolus stellatus (strain SS14)</name>
    <dbReference type="NCBI Taxonomy" id="990650"/>
    <lineage>
        <taxon>Eukaryota</taxon>
        <taxon>Fungi</taxon>
        <taxon>Dikarya</taxon>
        <taxon>Basidiomycota</taxon>
        <taxon>Agaricomycotina</taxon>
        <taxon>Agaricomycetes</taxon>
        <taxon>Phallomycetidae</taxon>
        <taxon>Geastrales</taxon>
        <taxon>Sphaerobolaceae</taxon>
        <taxon>Sphaerobolus</taxon>
    </lineage>
</organism>
<feature type="transmembrane region" description="Helical" evidence="1">
    <location>
        <begin position="239"/>
        <end position="259"/>
    </location>
</feature>
<keyword evidence="1" id="KW-1133">Transmembrane helix</keyword>
<evidence type="ECO:0000313" key="3">
    <source>
        <dbReference type="EMBL" id="KIJ30198.1"/>
    </source>
</evidence>
<reference evidence="3 4" key="1">
    <citation type="submission" date="2014-06" db="EMBL/GenBank/DDBJ databases">
        <title>Evolutionary Origins and Diversification of the Mycorrhizal Mutualists.</title>
        <authorList>
            <consortium name="DOE Joint Genome Institute"/>
            <consortium name="Mycorrhizal Genomics Consortium"/>
            <person name="Kohler A."/>
            <person name="Kuo A."/>
            <person name="Nagy L.G."/>
            <person name="Floudas D."/>
            <person name="Copeland A."/>
            <person name="Barry K.W."/>
            <person name="Cichocki N."/>
            <person name="Veneault-Fourrey C."/>
            <person name="LaButti K."/>
            <person name="Lindquist E.A."/>
            <person name="Lipzen A."/>
            <person name="Lundell T."/>
            <person name="Morin E."/>
            <person name="Murat C."/>
            <person name="Riley R."/>
            <person name="Ohm R."/>
            <person name="Sun H."/>
            <person name="Tunlid A."/>
            <person name="Henrissat B."/>
            <person name="Grigoriev I.V."/>
            <person name="Hibbett D.S."/>
            <person name="Martin F."/>
        </authorList>
    </citation>
    <scope>NUCLEOTIDE SEQUENCE [LARGE SCALE GENOMIC DNA]</scope>
    <source>
        <strain evidence="3 4">SS14</strain>
    </source>
</reference>
<keyword evidence="4" id="KW-1185">Reference proteome</keyword>
<feature type="transmembrane region" description="Helical" evidence="1">
    <location>
        <begin position="126"/>
        <end position="149"/>
    </location>
</feature>
<evidence type="ECO:0000256" key="1">
    <source>
        <dbReference type="SAM" id="Phobius"/>
    </source>
</evidence>
<dbReference type="OrthoDB" id="3251775at2759"/>
<proteinExistence type="predicted"/>
<gene>
    <name evidence="3" type="ORF">M422DRAFT_268344</name>
</gene>
<keyword evidence="1" id="KW-0812">Transmembrane</keyword>
<accession>A0A0C9TKC2</accession>
<feature type="transmembrane region" description="Helical" evidence="1">
    <location>
        <begin position="214"/>
        <end position="233"/>
    </location>
</feature>
<dbReference type="EMBL" id="KN837267">
    <property type="protein sequence ID" value="KIJ30198.1"/>
    <property type="molecule type" value="Genomic_DNA"/>
</dbReference>
<dbReference type="HOGENOM" id="CLU_035509_15_2_1"/>
<dbReference type="InterPro" id="IPR045340">
    <property type="entry name" value="DUF6533"/>
</dbReference>
<evidence type="ECO:0000313" key="4">
    <source>
        <dbReference type="Proteomes" id="UP000054279"/>
    </source>
</evidence>
<feature type="transmembrane region" description="Helical" evidence="1">
    <location>
        <begin position="175"/>
        <end position="194"/>
    </location>
</feature>
<dbReference type="Proteomes" id="UP000054279">
    <property type="component" value="Unassembled WGS sequence"/>
</dbReference>